<sequence length="121" mass="13632">MTLYKGPQVHLFHNPNTTHQESGNHSTQSHQHWIAGTLFIGLGCLAWSSFYILQSITIRRYPAELSLSSLICLVGAMESAVVALVAEHRSQAWTIGFDTALWPSLHWYNQFGYSILCTRLV</sequence>
<dbReference type="PANTHER" id="PTHR31218">
    <property type="entry name" value="WAT1-RELATED PROTEIN"/>
    <property type="match status" value="1"/>
</dbReference>
<evidence type="ECO:0000256" key="2">
    <source>
        <dbReference type="ARBA" id="ARBA00022989"/>
    </source>
</evidence>
<dbReference type="InterPro" id="IPR030184">
    <property type="entry name" value="WAT1-related"/>
</dbReference>
<feature type="transmembrane region" description="Helical" evidence="4">
    <location>
        <begin position="33"/>
        <end position="53"/>
    </location>
</feature>
<evidence type="ECO:0008006" key="6">
    <source>
        <dbReference type="Google" id="ProtNLM"/>
    </source>
</evidence>
<dbReference type="AlphaFoldDB" id="I3SPB3"/>
<organism evidence="5">
    <name type="scientific">Lotus japonicus</name>
    <name type="common">Lotus corniculatus var. japonicus</name>
    <dbReference type="NCBI Taxonomy" id="34305"/>
    <lineage>
        <taxon>Eukaryota</taxon>
        <taxon>Viridiplantae</taxon>
        <taxon>Streptophyta</taxon>
        <taxon>Embryophyta</taxon>
        <taxon>Tracheophyta</taxon>
        <taxon>Spermatophyta</taxon>
        <taxon>Magnoliopsida</taxon>
        <taxon>eudicotyledons</taxon>
        <taxon>Gunneridae</taxon>
        <taxon>Pentapetalae</taxon>
        <taxon>rosids</taxon>
        <taxon>fabids</taxon>
        <taxon>Fabales</taxon>
        <taxon>Fabaceae</taxon>
        <taxon>Papilionoideae</taxon>
        <taxon>50 kb inversion clade</taxon>
        <taxon>NPAAA clade</taxon>
        <taxon>Hologalegina</taxon>
        <taxon>robinioid clade</taxon>
        <taxon>Loteae</taxon>
        <taxon>Lotus</taxon>
    </lineage>
</organism>
<dbReference type="EMBL" id="BT142311">
    <property type="protein sequence ID" value="AFK42105.1"/>
    <property type="molecule type" value="mRNA"/>
</dbReference>
<keyword evidence="3 4" id="KW-0472">Membrane</keyword>
<reference evidence="5" key="1">
    <citation type="submission" date="2012-05" db="EMBL/GenBank/DDBJ databases">
        <authorList>
            <person name="Krishnakumar V."/>
            <person name="Cheung F."/>
            <person name="Xiao Y."/>
            <person name="Chan A."/>
            <person name="Moskal W.A."/>
            <person name="Town C.D."/>
        </authorList>
    </citation>
    <scope>NUCLEOTIDE SEQUENCE</scope>
</reference>
<keyword evidence="1 4" id="KW-0812">Transmembrane</keyword>
<evidence type="ECO:0000313" key="5">
    <source>
        <dbReference type="EMBL" id="AFK42105.1"/>
    </source>
</evidence>
<dbReference type="GO" id="GO:0016020">
    <property type="term" value="C:membrane"/>
    <property type="evidence" value="ECO:0007669"/>
    <property type="project" value="InterPro"/>
</dbReference>
<evidence type="ECO:0000256" key="1">
    <source>
        <dbReference type="ARBA" id="ARBA00022692"/>
    </source>
</evidence>
<accession>I3SPB3</accession>
<name>I3SPB3_LOTJA</name>
<evidence type="ECO:0000256" key="4">
    <source>
        <dbReference type="SAM" id="Phobius"/>
    </source>
</evidence>
<proteinExistence type="evidence at transcript level"/>
<evidence type="ECO:0000256" key="3">
    <source>
        <dbReference type="ARBA" id="ARBA00023136"/>
    </source>
</evidence>
<dbReference type="GO" id="GO:0022857">
    <property type="term" value="F:transmembrane transporter activity"/>
    <property type="evidence" value="ECO:0007669"/>
    <property type="project" value="InterPro"/>
</dbReference>
<keyword evidence="2 4" id="KW-1133">Transmembrane helix</keyword>
<protein>
    <recommendedName>
        <fullName evidence="6">WAT1-related protein</fullName>
    </recommendedName>
</protein>